<gene>
    <name evidence="1" type="ORF">EDC38_3039</name>
</gene>
<dbReference type="InterPro" id="IPR005331">
    <property type="entry name" value="Sulfotransferase"/>
</dbReference>
<dbReference type="AlphaFoldDB" id="A0A3N1NZG3"/>
<dbReference type="OrthoDB" id="7981249at2"/>
<sequence>MTNLIFIHIPKTGGSTFHSIINKRYDSSEIYNVFGSKQNDEEIRKFIDLPTYEKERIKLLKGHMPFGLHSYLNNNFSYITFLRNPIDRVISQYYYIKKNKNNPNHEIVEGDAMSISDFVESGIVTGMNNGQARFITGDVNRLPYGDDTDLLNDAKENINRFFRWVGVTERFDESMISLWKILEWNKKPYYIKQNVSKVRKSLSEIDEKDLKVVKSYNSVDEKLYEYANQLLDESLSNIQDCDKILESYKKHNEKISNRWSWLPEKYQRFFI</sequence>
<dbReference type="InterPro" id="IPR027417">
    <property type="entry name" value="P-loop_NTPase"/>
</dbReference>
<name>A0A3N1NZG3_9GAMM</name>
<dbReference type="PANTHER" id="PTHR32301:SF6">
    <property type="entry name" value="GOLVESIN-RELATED"/>
    <property type="match status" value="1"/>
</dbReference>
<dbReference type="Pfam" id="PF03567">
    <property type="entry name" value="Sulfotransfer_2"/>
    <property type="match status" value="1"/>
</dbReference>
<evidence type="ECO:0000313" key="1">
    <source>
        <dbReference type="EMBL" id="ROQ18066.1"/>
    </source>
</evidence>
<dbReference type="PANTHER" id="PTHR32301">
    <property type="entry name" value="COUNTIN RECEPTOR CNR3-RELATED"/>
    <property type="match status" value="1"/>
</dbReference>
<protein>
    <submittedName>
        <fullName evidence="1">Sulfotransferase family protein</fullName>
    </submittedName>
</protein>
<dbReference type="Proteomes" id="UP000273643">
    <property type="component" value="Unassembled WGS sequence"/>
</dbReference>
<keyword evidence="1" id="KW-0808">Transferase</keyword>
<dbReference type="GO" id="GO:0008146">
    <property type="term" value="F:sulfotransferase activity"/>
    <property type="evidence" value="ECO:0007669"/>
    <property type="project" value="InterPro"/>
</dbReference>
<dbReference type="InterPro" id="IPR053259">
    <property type="entry name" value="Golvesin-related_Golgi"/>
</dbReference>
<accession>A0A3N1NZG3</accession>
<dbReference type="EMBL" id="RJUK01000003">
    <property type="protein sequence ID" value="ROQ18066.1"/>
    <property type="molecule type" value="Genomic_DNA"/>
</dbReference>
<comment type="caution">
    <text evidence="1">The sequence shown here is derived from an EMBL/GenBank/DDBJ whole genome shotgun (WGS) entry which is preliminary data.</text>
</comment>
<dbReference type="RefSeq" id="WP_123639387.1">
    <property type="nucleotide sequence ID" value="NZ_RJUK01000003.1"/>
</dbReference>
<proteinExistence type="predicted"/>
<dbReference type="Gene3D" id="3.40.50.300">
    <property type="entry name" value="P-loop containing nucleotide triphosphate hydrolases"/>
    <property type="match status" value="1"/>
</dbReference>
<keyword evidence="2" id="KW-1185">Reference proteome</keyword>
<evidence type="ECO:0000313" key="2">
    <source>
        <dbReference type="Proteomes" id="UP000273643"/>
    </source>
</evidence>
<organism evidence="1 2">
    <name type="scientific">Marinimicrobium koreense</name>
    <dbReference type="NCBI Taxonomy" id="306545"/>
    <lineage>
        <taxon>Bacteria</taxon>
        <taxon>Pseudomonadati</taxon>
        <taxon>Pseudomonadota</taxon>
        <taxon>Gammaproteobacteria</taxon>
        <taxon>Cellvibrionales</taxon>
        <taxon>Cellvibrionaceae</taxon>
        <taxon>Marinimicrobium</taxon>
    </lineage>
</organism>
<dbReference type="SUPFAM" id="SSF52540">
    <property type="entry name" value="P-loop containing nucleoside triphosphate hydrolases"/>
    <property type="match status" value="1"/>
</dbReference>
<reference evidence="1 2" key="1">
    <citation type="submission" date="2018-11" db="EMBL/GenBank/DDBJ databases">
        <title>Genomic Encyclopedia of Type Strains, Phase IV (KMG-IV): sequencing the most valuable type-strain genomes for metagenomic binning, comparative biology and taxonomic classification.</title>
        <authorList>
            <person name="Goeker M."/>
        </authorList>
    </citation>
    <scope>NUCLEOTIDE SEQUENCE [LARGE SCALE GENOMIC DNA]</scope>
    <source>
        <strain evidence="1 2">DSM 16974</strain>
    </source>
</reference>
<dbReference type="GO" id="GO:0016020">
    <property type="term" value="C:membrane"/>
    <property type="evidence" value="ECO:0007669"/>
    <property type="project" value="InterPro"/>
</dbReference>